<feature type="transmembrane region" description="Helical" evidence="1">
    <location>
        <begin position="18"/>
        <end position="46"/>
    </location>
</feature>
<feature type="transmembrane region" description="Helical" evidence="1">
    <location>
        <begin position="52"/>
        <end position="78"/>
    </location>
</feature>
<proteinExistence type="predicted"/>
<dbReference type="OrthoDB" id="197632at2"/>
<keyword evidence="1" id="KW-0472">Membrane</keyword>
<dbReference type="KEGG" id="agl:PYTT_0468"/>
<gene>
    <name evidence="2" type="ORF">PYTT_0468</name>
</gene>
<dbReference type="EMBL" id="LT629973">
    <property type="protein sequence ID" value="SEH75480.1"/>
    <property type="molecule type" value="Genomic_DNA"/>
</dbReference>
<evidence type="ECO:0000256" key="1">
    <source>
        <dbReference type="SAM" id="Phobius"/>
    </source>
</evidence>
<dbReference type="STRING" id="1679444.PYTT_0468"/>
<evidence type="ECO:0000313" key="3">
    <source>
        <dbReference type="Proteomes" id="UP000176204"/>
    </source>
</evidence>
<keyword evidence="1" id="KW-0812">Transmembrane</keyword>
<evidence type="ECO:0000313" key="2">
    <source>
        <dbReference type="EMBL" id="SEH75480.1"/>
    </source>
</evidence>
<keyword evidence="1" id="KW-1133">Transmembrane helix</keyword>
<name>A0A1C7PB71_9BACT</name>
<keyword evidence="3" id="KW-1185">Reference proteome</keyword>
<accession>A0A1C7PB71</accession>
<sequence length="121" mass="13138">MYIPTQEERYSKKSTATLLLCVIAPSAVVLGLMGGTDLMLLLTAFIQPLAFLISLCGLSNTMGIIISSLVQAILFFMLARAKKLSPKRRLTIAIVWGMSMALALKISLIFVQYLGALESAQ</sequence>
<reference evidence="3" key="1">
    <citation type="submission" date="2016-09" db="EMBL/GenBank/DDBJ databases">
        <authorList>
            <person name="Koehorst J."/>
        </authorList>
    </citation>
    <scope>NUCLEOTIDE SEQUENCE [LARGE SCALE GENOMIC DNA]</scope>
</reference>
<dbReference type="Proteomes" id="UP000176204">
    <property type="component" value="Chromosome I"/>
</dbReference>
<dbReference type="RefSeq" id="WP_067776352.1">
    <property type="nucleotide sequence ID" value="NZ_JACVVN010000002.1"/>
</dbReference>
<protein>
    <submittedName>
        <fullName evidence="2">Uncharacterized protein</fullName>
    </submittedName>
</protein>
<feature type="transmembrane region" description="Helical" evidence="1">
    <location>
        <begin position="90"/>
        <end position="115"/>
    </location>
</feature>
<dbReference type="AlphaFoldDB" id="A0A1C7PB71"/>
<organism evidence="2 3">
    <name type="scientific">Akkermansia glycaniphila</name>
    <dbReference type="NCBI Taxonomy" id="1679444"/>
    <lineage>
        <taxon>Bacteria</taxon>
        <taxon>Pseudomonadati</taxon>
        <taxon>Verrucomicrobiota</taxon>
        <taxon>Verrucomicrobiia</taxon>
        <taxon>Verrucomicrobiales</taxon>
        <taxon>Akkermansiaceae</taxon>
        <taxon>Akkermansia</taxon>
    </lineage>
</organism>